<proteinExistence type="predicted"/>
<dbReference type="Proteomes" id="UP000821865">
    <property type="component" value="Chromosome 7"/>
</dbReference>
<name>A0ACB8CEU2_DERSI</name>
<keyword evidence="2" id="KW-1185">Reference proteome</keyword>
<evidence type="ECO:0000313" key="2">
    <source>
        <dbReference type="Proteomes" id="UP000821865"/>
    </source>
</evidence>
<comment type="caution">
    <text evidence="1">The sequence shown here is derived from an EMBL/GenBank/DDBJ whole genome shotgun (WGS) entry which is preliminary data.</text>
</comment>
<evidence type="ECO:0000313" key="1">
    <source>
        <dbReference type="EMBL" id="KAH7941187.1"/>
    </source>
</evidence>
<dbReference type="EMBL" id="CM023476">
    <property type="protein sequence ID" value="KAH7941187.1"/>
    <property type="molecule type" value="Genomic_DNA"/>
</dbReference>
<sequence length="230" mass="25770">MGAVQIADDDACRHGLEAQVASGDSQCSSAETMPPRHLCSAVGCHSERSKECSVLFFRFPKEPVKCKAWGMNVGRKDWRSSDAFVLLSEHFTPDSYNEDLRLLAEFVIPVKNLRLRPGAMATVFAPRHIRPTVPRPNVSLSSSVDTLVGMVTSFLLAGTASTAGSIHWHMLKHALDPDTLQARVQREIDEVIGRERRPTWEDRLRMPFTMASVWEMERWKTGTPLGVPRE</sequence>
<accession>A0ACB8CEU2</accession>
<protein>
    <submittedName>
        <fullName evidence="1">Uncharacterized protein</fullName>
    </submittedName>
</protein>
<organism evidence="1 2">
    <name type="scientific">Dermacentor silvarum</name>
    <name type="common">Tick</name>
    <dbReference type="NCBI Taxonomy" id="543639"/>
    <lineage>
        <taxon>Eukaryota</taxon>
        <taxon>Metazoa</taxon>
        <taxon>Ecdysozoa</taxon>
        <taxon>Arthropoda</taxon>
        <taxon>Chelicerata</taxon>
        <taxon>Arachnida</taxon>
        <taxon>Acari</taxon>
        <taxon>Parasitiformes</taxon>
        <taxon>Ixodida</taxon>
        <taxon>Ixodoidea</taxon>
        <taxon>Ixodidae</taxon>
        <taxon>Rhipicephalinae</taxon>
        <taxon>Dermacentor</taxon>
    </lineage>
</organism>
<gene>
    <name evidence="1" type="ORF">HPB49_010817</name>
</gene>
<reference evidence="1" key="1">
    <citation type="submission" date="2020-05" db="EMBL/GenBank/DDBJ databases">
        <title>Large-scale comparative analyses of tick genomes elucidate their genetic diversity and vector capacities.</title>
        <authorList>
            <person name="Jia N."/>
            <person name="Wang J."/>
            <person name="Shi W."/>
            <person name="Du L."/>
            <person name="Sun Y."/>
            <person name="Zhan W."/>
            <person name="Jiang J."/>
            <person name="Wang Q."/>
            <person name="Zhang B."/>
            <person name="Ji P."/>
            <person name="Sakyi L.B."/>
            <person name="Cui X."/>
            <person name="Yuan T."/>
            <person name="Jiang B."/>
            <person name="Yang W."/>
            <person name="Lam T.T.-Y."/>
            <person name="Chang Q."/>
            <person name="Ding S."/>
            <person name="Wang X."/>
            <person name="Zhu J."/>
            <person name="Ruan X."/>
            <person name="Zhao L."/>
            <person name="Wei J."/>
            <person name="Que T."/>
            <person name="Du C."/>
            <person name="Cheng J."/>
            <person name="Dai P."/>
            <person name="Han X."/>
            <person name="Huang E."/>
            <person name="Gao Y."/>
            <person name="Liu J."/>
            <person name="Shao H."/>
            <person name="Ye R."/>
            <person name="Li L."/>
            <person name="Wei W."/>
            <person name="Wang X."/>
            <person name="Wang C."/>
            <person name="Yang T."/>
            <person name="Huo Q."/>
            <person name="Li W."/>
            <person name="Guo W."/>
            <person name="Chen H."/>
            <person name="Zhou L."/>
            <person name="Ni X."/>
            <person name="Tian J."/>
            <person name="Zhou Y."/>
            <person name="Sheng Y."/>
            <person name="Liu T."/>
            <person name="Pan Y."/>
            <person name="Xia L."/>
            <person name="Li J."/>
            <person name="Zhao F."/>
            <person name="Cao W."/>
        </authorList>
    </citation>
    <scope>NUCLEOTIDE SEQUENCE</scope>
    <source>
        <strain evidence="1">Dsil-2018</strain>
    </source>
</reference>